<dbReference type="AlphaFoldDB" id="A0A140NNK3"/>
<evidence type="ECO:0000313" key="3">
    <source>
        <dbReference type="Proteomes" id="UP000005012"/>
    </source>
</evidence>
<dbReference type="EMBL" id="CP003488">
    <property type="protein sequence ID" value="AFH94481.1"/>
    <property type="molecule type" value="Genomic_DNA"/>
</dbReference>
<dbReference type="Pfam" id="PF13936">
    <property type="entry name" value="HTH_38"/>
    <property type="match status" value="1"/>
</dbReference>
<reference evidence="3" key="2">
    <citation type="submission" date="2012-04" db="EMBL/GenBank/DDBJ databases">
        <title>Complete genome sequence of Providencia stuartii clinical isolate MRSN 2154.</title>
        <authorList>
            <person name="Clifford R.J."/>
            <person name="Hang J."/>
            <person name="Riley M.C."/>
            <person name="Onmus-Leone F."/>
            <person name="Kuschner R.A."/>
            <person name="Lesho E.P."/>
            <person name="Waterman P.E."/>
        </authorList>
    </citation>
    <scope>NUCLEOTIDE SEQUENCE [LARGE SCALE GENOMIC DNA]</scope>
    <source>
        <strain evidence="3">MRSN 2154</strain>
    </source>
</reference>
<dbReference type="SUPFAM" id="SSF46894">
    <property type="entry name" value="C-terminal effector domain of the bipartite response regulators"/>
    <property type="match status" value="1"/>
</dbReference>
<protein>
    <submittedName>
        <fullName evidence="2">Integrase catalytic region</fullName>
    </submittedName>
</protein>
<proteinExistence type="predicted"/>
<evidence type="ECO:0000259" key="1">
    <source>
        <dbReference type="Pfam" id="PF13936"/>
    </source>
</evidence>
<dbReference type="GO" id="GO:0003677">
    <property type="term" value="F:DNA binding"/>
    <property type="evidence" value="ECO:0007669"/>
    <property type="project" value="InterPro"/>
</dbReference>
<evidence type="ECO:0000313" key="2">
    <source>
        <dbReference type="EMBL" id="AFH94481.1"/>
    </source>
</evidence>
<dbReference type="KEGG" id="psi:S70_13195"/>
<dbReference type="HOGENOM" id="CLU_185963_1_0_6"/>
<dbReference type="InterPro" id="IPR036388">
    <property type="entry name" value="WH-like_DNA-bd_sf"/>
</dbReference>
<name>A0A140NNK3_PROSM</name>
<dbReference type="InterPro" id="IPR016032">
    <property type="entry name" value="Sig_transdc_resp-reg_C-effctor"/>
</dbReference>
<accession>A0A140NNK3</accession>
<dbReference type="InterPro" id="IPR025246">
    <property type="entry name" value="IS30-like_HTH"/>
</dbReference>
<dbReference type="PATRIC" id="fig|1157951.4.peg.2656"/>
<feature type="domain" description="Transposase IS30-like HTH" evidence="1">
    <location>
        <begin position="3"/>
        <end position="33"/>
    </location>
</feature>
<dbReference type="Proteomes" id="UP000005012">
    <property type="component" value="Chromosome"/>
</dbReference>
<gene>
    <name evidence="2" type="ordered locus">S70_13195</name>
</gene>
<organism evidence="2 3">
    <name type="scientific">Providencia stuartii (strain MRSN 2154)</name>
    <dbReference type="NCBI Taxonomy" id="1157951"/>
    <lineage>
        <taxon>Bacteria</taxon>
        <taxon>Pseudomonadati</taxon>
        <taxon>Pseudomonadota</taxon>
        <taxon>Gammaproteobacteria</taxon>
        <taxon>Enterobacterales</taxon>
        <taxon>Morganellaceae</taxon>
        <taxon>Providencia</taxon>
    </lineage>
</organism>
<dbReference type="Gene3D" id="1.10.10.10">
    <property type="entry name" value="Winged helix-like DNA-binding domain superfamily/Winged helix DNA-binding domain"/>
    <property type="match status" value="1"/>
</dbReference>
<sequence>MDIHVRFIQGQSIRKIARELGISRNTVKHHLQQQQMPTYTRRAPKQT</sequence>
<reference evidence="2 3" key="1">
    <citation type="journal article" date="2012" name="J. Bacteriol.">
        <title>Complete Genome Sequence of Providencia stuartii Clinical Isolate MRSN 2154.</title>
        <authorList>
            <person name="Clifford R.J."/>
            <person name="Hang J."/>
            <person name="Riley M.C."/>
            <person name="Onmus-Leone F."/>
            <person name="Kuschner R.A."/>
            <person name="Lesho E.P."/>
            <person name="Waterman P.E."/>
        </authorList>
    </citation>
    <scope>NUCLEOTIDE SEQUENCE [LARGE SCALE GENOMIC DNA]</scope>
    <source>
        <strain evidence="2 3">MRSN 2154</strain>
    </source>
</reference>
<dbReference type="GO" id="GO:0006355">
    <property type="term" value="P:regulation of DNA-templated transcription"/>
    <property type="evidence" value="ECO:0007669"/>
    <property type="project" value="InterPro"/>
</dbReference>